<proteinExistence type="predicted"/>
<protein>
    <submittedName>
        <fullName evidence="1">Uncharacterized protein</fullName>
    </submittedName>
</protein>
<accession>A0AAV7LC83</accession>
<organism evidence="1 2">
    <name type="scientific">Pleurodeles waltl</name>
    <name type="common">Iberian ribbed newt</name>
    <dbReference type="NCBI Taxonomy" id="8319"/>
    <lineage>
        <taxon>Eukaryota</taxon>
        <taxon>Metazoa</taxon>
        <taxon>Chordata</taxon>
        <taxon>Craniata</taxon>
        <taxon>Vertebrata</taxon>
        <taxon>Euteleostomi</taxon>
        <taxon>Amphibia</taxon>
        <taxon>Batrachia</taxon>
        <taxon>Caudata</taxon>
        <taxon>Salamandroidea</taxon>
        <taxon>Salamandridae</taxon>
        <taxon>Pleurodelinae</taxon>
        <taxon>Pleurodeles</taxon>
    </lineage>
</organism>
<evidence type="ECO:0000313" key="2">
    <source>
        <dbReference type="Proteomes" id="UP001066276"/>
    </source>
</evidence>
<gene>
    <name evidence="1" type="ORF">NDU88_001844</name>
</gene>
<dbReference type="Proteomes" id="UP001066276">
    <property type="component" value="Chromosome 11"/>
</dbReference>
<comment type="caution">
    <text evidence="1">The sequence shown here is derived from an EMBL/GenBank/DDBJ whole genome shotgun (WGS) entry which is preliminary data.</text>
</comment>
<reference evidence="1" key="1">
    <citation type="journal article" date="2022" name="bioRxiv">
        <title>Sequencing and chromosome-scale assembly of the giantPleurodeles waltlgenome.</title>
        <authorList>
            <person name="Brown T."/>
            <person name="Elewa A."/>
            <person name="Iarovenko S."/>
            <person name="Subramanian E."/>
            <person name="Araus A.J."/>
            <person name="Petzold A."/>
            <person name="Susuki M."/>
            <person name="Suzuki K.-i.T."/>
            <person name="Hayashi T."/>
            <person name="Toyoda A."/>
            <person name="Oliveira C."/>
            <person name="Osipova E."/>
            <person name="Leigh N.D."/>
            <person name="Simon A."/>
            <person name="Yun M.H."/>
        </authorList>
    </citation>
    <scope>NUCLEOTIDE SEQUENCE</scope>
    <source>
        <strain evidence="1">20211129_DDA</strain>
        <tissue evidence="1">Liver</tissue>
    </source>
</reference>
<dbReference type="EMBL" id="JANPWB010000015">
    <property type="protein sequence ID" value="KAJ1088688.1"/>
    <property type="molecule type" value="Genomic_DNA"/>
</dbReference>
<keyword evidence="2" id="KW-1185">Reference proteome</keyword>
<name>A0AAV7LC83_PLEWA</name>
<sequence>DKICSVGKCLSFSNAVREEFHTRWYVLEAFENGGCDGFEWRTEQLHVSLLPCT</sequence>
<evidence type="ECO:0000313" key="1">
    <source>
        <dbReference type="EMBL" id="KAJ1088688.1"/>
    </source>
</evidence>
<feature type="non-terminal residue" evidence="1">
    <location>
        <position position="1"/>
    </location>
</feature>
<dbReference type="AlphaFoldDB" id="A0AAV7LC83"/>